<keyword evidence="2" id="KW-0645">Protease</keyword>
<dbReference type="SUPFAM" id="SSF111283">
    <property type="entry name" value="Putative modulator of DNA gyrase, PmbA/TldD"/>
    <property type="match status" value="1"/>
</dbReference>
<dbReference type="InterPro" id="IPR045569">
    <property type="entry name" value="Metalloprtase-TldD/E_C"/>
</dbReference>
<gene>
    <name evidence="2" type="ORF">J2T55_000490</name>
</gene>
<name>A0AAE3L112_9GAMM</name>
<keyword evidence="3" id="KW-1185">Reference proteome</keyword>
<dbReference type="PANTHER" id="PTHR43666">
    <property type="entry name" value="TLDD PROTEIN"/>
    <property type="match status" value="1"/>
</dbReference>
<dbReference type="PANTHER" id="PTHR43666:SF1">
    <property type="entry name" value="CONSERVED PROTEIN"/>
    <property type="match status" value="1"/>
</dbReference>
<keyword evidence="2" id="KW-0378">Hydrolase</keyword>
<evidence type="ECO:0000313" key="2">
    <source>
        <dbReference type="EMBL" id="MCS3902486.1"/>
    </source>
</evidence>
<organism evidence="2 3">
    <name type="scientific">Methylohalomonas lacus</name>
    <dbReference type="NCBI Taxonomy" id="398773"/>
    <lineage>
        <taxon>Bacteria</taxon>
        <taxon>Pseudomonadati</taxon>
        <taxon>Pseudomonadota</taxon>
        <taxon>Gammaproteobacteria</taxon>
        <taxon>Methylohalomonadales</taxon>
        <taxon>Methylohalomonadaceae</taxon>
        <taxon>Methylohalomonas</taxon>
    </lineage>
</organism>
<evidence type="ECO:0000259" key="1">
    <source>
        <dbReference type="Pfam" id="PF19289"/>
    </source>
</evidence>
<dbReference type="RefSeq" id="WP_259054026.1">
    <property type="nucleotide sequence ID" value="NZ_JANUCT010000003.1"/>
</dbReference>
<sequence length="438" mass="48611">MRDHFYQLIDNLAGELDGDLQLHATLSGEESDFVRFNHARVRQAGHVSQHGLQLALVTGRKHASGDCELSGTLDADLMAARSLLAELRDLLYNCPDDPYLNYNEQPCSSEDSRNEPLPPLGQVIETISQATADLDLVGIYAAGDLVRGYANSLGQKNWLARSIFNLDWSCHTPANQAVKSHYAGSRWHTATLQQHIDSQRQALAILDRPAKQLAPGRYRAYLAPSALAELLELLSHDGFSLRELRTCQSSLLKLEQGNRRLSPAVSMQDNRGAAYEPLFSDEGFMLPASVPLIDNGEFADALVDARSAREYSAPVNAATEVPGSLEMAPGDLADSDILTALDTGLYINHLWYANYSDSNNCRMTGMTRYACYWVENGQIRAPLAVMRFDDSLYRLLGEQLEAITRERQFMHSADSYDERSLASMHLPGILCSEFRLTL</sequence>
<dbReference type="Proteomes" id="UP001204445">
    <property type="component" value="Unassembled WGS sequence"/>
</dbReference>
<dbReference type="InterPro" id="IPR036059">
    <property type="entry name" value="TldD/PmbA_sf"/>
</dbReference>
<protein>
    <submittedName>
        <fullName evidence="2">Zn-dependent protease</fullName>
    </submittedName>
</protein>
<evidence type="ECO:0000313" key="3">
    <source>
        <dbReference type="Proteomes" id="UP001204445"/>
    </source>
</evidence>
<proteinExistence type="predicted"/>
<dbReference type="GO" id="GO:0006508">
    <property type="term" value="P:proteolysis"/>
    <property type="evidence" value="ECO:0007669"/>
    <property type="project" value="UniProtKB-KW"/>
</dbReference>
<comment type="caution">
    <text evidence="2">The sequence shown here is derived from an EMBL/GenBank/DDBJ whole genome shotgun (WGS) entry which is preliminary data.</text>
</comment>
<feature type="domain" description="Metalloprotease TldD/E C-terminal" evidence="1">
    <location>
        <begin position="215"/>
        <end position="436"/>
    </location>
</feature>
<dbReference type="GO" id="GO:0008237">
    <property type="term" value="F:metallopeptidase activity"/>
    <property type="evidence" value="ECO:0007669"/>
    <property type="project" value="InterPro"/>
</dbReference>
<dbReference type="EMBL" id="JANUCT010000003">
    <property type="protein sequence ID" value="MCS3902486.1"/>
    <property type="molecule type" value="Genomic_DNA"/>
</dbReference>
<dbReference type="AlphaFoldDB" id="A0AAE3L112"/>
<dbReference type="Pfam" id="PF19289">
    <property type="entry name" value="PmbA_TldD_3rd"/>
    <property type="match status" value="1"/>
</dbReference>
<reference evidence="2" key="1">
    <citation type="submission" date="2022-08" db="EMBL/GenBank/DDBJ databases">
        <title>Genomic Encyclopedia of Type Strains, Phase III (KMG-III): the genomes of soil and plant-associated and newly described type strains.</title>
        <authorList>
            <person name="Whitman W."/>
        </authorList>
    </citation>
    <scope>NUCLEOTIDE SEQUENCE</scope>
    <source>
        <strain evidence="2">HMT 1</strain>
    </source>
</reference>
<accession>A0AAE3L112</accession>